<dbReference type="NCBIfam" id="TIGR00536">
    <property type="entry name" value="hemK_fam"/>
    <property type="match status" value="1"/>
</dbReference>
<keyword evidence="1 5" id="KW-0489">Methyltransferase</keyword>
<comment type="caution">
    <text evidence="7">The sequence shown here is derived from an EMBL/GenBank/DDBJ whole genome shotgun (WGS) entry which is preliminary data.</text>
</comment>
<dbReference type="PROSITE" id="PS00092">
    <property type="entry name" value="N6_MTASE"/>
    <property type="match status" value="1"/>
</dbReference>
<keyword evidence="8" id="KW-1185">Reference proteome</keyword>
<dbReference type="InterPro" id="IPR029063">
    <property type="entry name" value="SAM-dependent_MTases_sf"/>
</dbReference>
<dbReference type="Pfam" id="PF05175">
    <property type="entry name" value="MTS"/>
    <property type="match status" value="1"/>
</dbReference>
<evidence type="ECO:0000313" key="7">
    <source>
        <dbReference type="EMBL" id="TYA71486.1"/>
    </source>
</evidence>
<feature type="binding site" evidence="5">
    <location>
        <begin position="193"/>
        <end position="196"/>
    </location>
    <ligand>
        <name>substrate</name>
    </ligand>
</feature>
<dbReference type="GO" id="GO:0003676">
    <property type="term" value="F:nucleic acid binding"/>
    <property type="evidence" value="ECO:0007669"/>
    <property type="project" value="InterPro"/>
</dbReference>
<dbReference type="CDD" id="cd02440">
    <property type="entry name" value="AdoMet_MTases"/>
    <property type="match status" value="1"/>
</dbReference>
<accession>A0A5D0HJL5</accession>
<keyword evidence="2 5" id="KW-0808">Transferase</keyword>
<dbReference type="AlphaFoldDB" id="A0A5D0HJL5"/>
<proteinExistence type="inferred from homology"/>
<evidence type="ECO:0000256" key="5">
    <source>
        <dbReference type="HAMAP-Rule" id="MF_02126"/>
    </source>
</evidence>
<dbReference type="EC" id="2.1.1.297" evidence="5"/>
<dbReference type="EMBL" id="VSDQ01000718">
    <property type="protein sequence ID" value="TYA71486.1"/>
    <property type="molecule type" value="Genomic_DNA"/>
</dbReference>
<dbReference type="Gene3D" id="3.40.50.150">
    <property type="entry name" value="Vaccinia Virus protein VP39"/>
    <property type="match status" value="1"/>
</dbReference>
<feature type="domain" description="Methyltransferase small" evidence="6">
    <location>
        <begin position="114"/>
        <end position="202"/>
    </location>
</feature>
<dbReference type="NCBIfam" id="TIGR03534">
    <property type="entry name" value="RF_mod_PrmC"/>
    <property type="match status" value="1"/>
</dbReference>
<comment type="function">
    <text evidence="5">Methylates the class 1 translation termination release factors RF1/PrfA and RF2/PrfB on the glutamine residue of the universally conserved GGQ motif.</text>
</comment>
<comment type="similarity">
    <text evidence="5">Belongs to the protein N5-glutamine methyltransferase family. PrmC subfamily.</text>
</comment>
<dbReference type="RefSeq" id="WP_148544471.1">
    <property type="nucleotide sequence ID" value="NZ_VSDQ01000718.1"/>
</dbReference>
<dbReference type="InterPro" id="IPR007848">
    <property type="entry name" value="Small_mtfrase_dom"/>
</dbReference>
<feature type="binding site" evidence="5">
    <location>
        <position position="193"/>
    </location>
    <ligand>
        <name>S-adenosyl-L-methionine</name>
        <dbReference type="ChEBI" id="CHEBI:59789"/>
    </ligand>
</feature>
<dbReference type="InterPro" id="IPR002052">
    <property type="entry name" value="DNA_methylase_N6_adenine_CS"/>
</dbReference>
<dbReference type="InterPro" id="IPR019874">
    <property type="entry name" value="RF_methyltr_PrmC"/>
</dbReference>
<name>A0A5D0HJL5_9FLAO</name>
<dbReference type="InterPro" id="IPR050320">
    <property type="entry name" value="N5-glutamine_MTase"/>
</dbReference>
<feature type="binding site" evidence="5">
    <location>
        <position position="145"/>
    </location>
    <ligand>
        <name>S-adenosyl-L-methionine</name>
        <dbReference type="ChEBI" id="CHEBI:59789"/>
    </ligand>
</feature>
<dbReference type="InterPro" id="IPR004556">
    <property type="entry name" value="HemK-like"/>
</dbReference>
<gene>
    <name evidence="5 7" type="primary">prmC</name>
    <name evidence="7" type="ORF">FUA24_18065</name>
</gene>
<dbReference type="Proteomes" id="UP000323930">
    <property type="component" value="Unassembled WGS sequence"/>
</dbReference>
<dbReference type="SUPFAM" id="SSF53335">
    <property type="entry name" value="S-adenosyl-L-methionine-dependent methyltransferases"/>
    <property type="match status" value="1"/>
</dbReference>
<comment type="caution">
    <text evidence="5">Lacks conserved residue(s) required for the propagation of feature annotation.</text>
</comment>
<feature type="binding site" evidence="5">
    <location>
        <begin position="122"/>
        <end position="126"/>
    </location>
    <ligand>
        <name>S-adenosyl-L-methionine</name>
        <dbReference type="ChEBI" id="CHEBI:59789"/>
    </ligand>
</feature>
<evidence type="ECO:0000256" key="3">
    <source>
        <dbReference type="ARBA" id="ARBA00022691"/>
    </source>
</evidence>
<organism evidence="7 8">
    <name type="scientific">Seonamhaeicola marinus</name>
    <dbReference type="NCBI Taxonomy" id="1912246"/>
    <lineage>
        <taxon>Bacteria</taxon>
        <taxon>Pseudomonadati</taxon>
        <taxon>Bacteroidota</taxon>
        <taxon>Flavobacteriia</taxon>
        <taxon>Flavobacteriales</taxon>
        <taxon>Flavobacteriaceae</taxon>
    </lineage>
</organism>
<dbReference type="PANTHER" id="PTHR18895">
    <property type="entry name" value="HEMK METHYLTRANSFERASE"/>
    <property type="match status" value="1"/>
</dbReference>
<dbReference type="HAMAP" id="MF_02126">
    <property type="entry name" value="RF_methyltr_PrmC"/>
    <property type="match status" value="1"/>
</dbReference>
<keyword evidence="3 5" id="KW-0949">S-adenosyl-L-methionine</keyword>
<dbReference type="OrthoDB" id="9800643at2"/>
<evidence type="ECO:0000256" key="2">
    <source>
        <dbReference type="ARBA" id="ARBA00022679"/>
    </source>
</evidence>
<comment type="catalytic activity">
    <reaction evidence="4 5">
        <text>L-glutaminyl-[peptide chain release factor] + S-adenosyl-L-methionine = N(5)-methyl-L-glutaminyl-[peptide chain release factor] + S-adenosyl-L-homocysteine + H(+)</text>
        <dbReference type="Rhea" id="RHEA:42896"/>
        <dbReference type="Rhea" id="RHEA-COMP:10271"/>
        <dbReference type="Rhea" id="RHEA-COMP:10272"/>
        <dbReference type="ChEBI" id="CHEBI:15378"/>
        <dbReference type="ChEBI" id="CHEBI:30011"/>
        <dbReference type="ChEBI" id="CHEBI:57856"/>
        <dbReference type="ChEBI" id="CHEBI:59789"/>
        <dbReference type="ChEBI" id="CHEBI:61891"/>
        <dbReference type="EC" id="2.1.1.297"/>
    </reaction>
</comment>
<evidence type="ECO:0000256" key="1">
    <source>
        <dbReference type="ARBA" id="ARBA00022603"/>
    </source>
</evidence>
<dbReference type="PANTHER" id="PTHR18895:SF74">
    <property type="entry name" value="MTRF1L RELEASE FACTOR GLUTAMINE METHYLTRANSFERASE"/>
    <property type="match status" value="1"/>
</dbReference>
<evidence type="ECO:0000313" key="8">
    <source>
        <dbReference type="Proteomes" id="UP000323930"/>
    </source>
</evidence>
<dbReference type="GO" id="GO:0102559">
    <property type="term" value="F:peptide chain release factor N(5)-glutamine methyltransferase activity"/>
    <property type="evidence" value="ECO:0007669"/>
    <property type="project" value="UniProtKB-EC"/>
</dbReference>
<evidence type="ECO:0000259" key="6">
    <source>
        <dbReference type="Pfam" id="PF05175"/>
    </source>
</evidence>
<evidence type="ECO:0000256" key="4">
    <source>
        <dbReference type="ARBA" id="ARBA00048391"/>
    </source>
</evidence>
<dbReference type="GO" id="GO:0032259">
    <property type="term" value="P:methylation"/>
    <property type="evidence" value="ECO:0007669"/>
    <property type="project" value="UniProtKB-KW"/>
</dbReference>
<protein>
    <recommendedName>
        <fullName evidence="5">Release factor glutamine methyltransferase</fullName>
        <shortName evidence="5">RF MTase</shortName>
        <ecNumber evidence="5">2.1.1.297</ecNumber>
    </recommendedName>
    <alternativeName>
        <fullName evidence="5">N5-glutamine methyltransferase PrmC</fullName>
    </alternativeName>
    <alternativeName>
        <fullName evidence="5">Protein-(glutamine-N5) MTase PrmC</fullName>
    </alternativeName>
    <alternativeName>
        <fullName evidence="5">Protein-glutamine N-methyltransferase PrmC</fullName>
    </alternativeName>
</protein>
<sequence>MKLKAIQKRFQAELCTLYSEEEINNFFFTLTEAYYNVTRLKLALDTTIIVEQEPILESLELLKQEKPIQYIMGETEFFGLIFKVNEDVLIPRPETEELVDWILKCHSEQSEESQQLKILDIGTGSGCIAISLAKNLHNAKVYALDISEDALKVAKHNAKLNDVEVEFIADDILSPYNAEFVSASQKFDVIVSNPPYVRVQEKELMKPNVLENEPHLALFVKDENPLQFYKAICDFSKENLKETGALFFEINEYLGDDMVQLLKVNGFKNIELRQDIFRKDRMLKGIF</sequence>
<reference evidence="7 8" key="1">
    <citation type="submission" date="2019-08" db="EMBL/GenBank/DDBJ databases">
        <title>Seonamhaeicola sediminis sp. nov., isolated from marine sediment.</title>
        <authorList>
            <person name="Cao W.R."/>
        </authorList>
    </citation>
    <scope>NUCLEOTIDE SEQUENCE [LARGE SCALE GENOMIC DNA]</scope>
    <source>
        <strain evidence="7 8">B011</strain>
    </source>
</reference>